<sequence>MNQPIDSRNRLADDLDAVASTQLTGLDPELEAATPAFPQADLSDPVAARDSLARLAATAPAADTTGLEIEERTADADPQVPVRIYRPREARGAILWLHGGGFVMGDLDTEHPWAVRVAHGSGAVVISVGYRRAPEHPYPAALDDTYAALLWTAGHACELGIDPARIAIGGHGAGATLAAAAALRARDRQGPPIRFQLLNQPALDDRQQTWSARHFTATPFMTREKVATSWRHYLGPNPDAASISPNAAPARATDLSGLPAAHIATAQFDPNRDEAIDYALRLLQADVSVDLHQWAGTFHGSQAAVSAEVSRRQIDELAAVLRRALA</sequence>
<comment type="caution">
    <text evidence="3">The sequence shown here is derived from an EMBL/GenBank/DDBJ whole genome shotgun (WGS) entry which is preliminary data.</text>
</comment>
<evidence type="ECO:0000313" key="4">
    <source>
        <dbReference type="Proteomes" id="UP000289482"/>
    </source>
</evidence>
<keyword evidence="1 3" id="KW-0378">Hydrolase</keyword>
<reference evidence="3 4" key="1">
    <citation type="submission" date="2019-01" db="EMBL/GenBank/DDBJ databases">
        <title>Draft genome sequences of the type strain Streptomyces sioyaensis DSM 40032 and its novel strain, TM32, a thermotolerant antibiotics-producing actinobacterium.</title>
        <authorList>
            <person name="Nakaew N."/>
            <person name="Lumyong S."/>
            <person name="Sloan W.T."/>
            <person name="Sungthong R."/>
        </authorList>
    </citation>
    <scope>NUCLEOTIDE SEQUENCE [LARGE SCALE GENOMIC DNA]</scope>
    <source>
        <strain evidence="3 4">DSM 40032</strain>
    </source>
</reference>
<dbReference type="Pfam" id="PF07859">
    <property type="entry name" value="Abhydrolase_3"/>
    <property type="match status" value="1"/>
</dbReference>
<feature type="domain" description="Alpha/beta hydrolase fold-3" evidence="2">
    <location>
        <begin position="94"/>
        <end position="301"/>
    </location>
</feature>
<dbReference type="SUPFAM" id="SSF53474">
    <property type="entry name" value="alpha/beta-Hydrolases"/>
    <property type="match status" value="1"/>
</dbReference>
<keyword evidence="4" id="KW-1185">Reference proteome</keyword>
<dbReference type="InterPro" id="IPR050300">
    <property type="entry name" value="GDXG_lipolytic_enzyme"/>
</dbReference>
<dbReference type="EMBL" id="SDIF01000061">
    <property type="protein sequence ID" value="RXS64847.1"/>
    <property type="molecule type" value="Genomic_DNA"/>
</dbReference>
<gene>
    <name evidence="3" type="ORF">EST54_20685</name>
</gene>
<evidence type="ECO:0000259" key="2">
    <source>
        <dbReference type="Pfam" id="PF07859"/>
    </source>
</evidence>
<dbReference type="InterPro" id="IPR029058">
    <property type="entry name" value="AB_hydrolase_fold"/>
</dbReference>
<accession>A0A4Q1QPE4</accession>
<protein>
    <submittedName>
        <fullName evidence="3">Alpha/beta hydrolase</fullName>
    </submittedName>
</protein>
<dbReference type="PANTHER" id="PTHR48081:SF8">
    <property type="entry name" value="ALPHA_BETA HYDROLASE FOLD-3 DOMAIN-CONTAINING PROTEIN-RELATED"/>
    <property type="match status" value="1"/>
</dbReference>
<dbReference type="Proteomes" id="UP000289482">
    <property type="component" value="Unassembled WGS sequence"/>
</dbReference>
<dbReference type="PANTHER" id="PTHR48081">
    <property type="entry name" value="AB HYDROLASE SUPERFAMILY PROTEIN C4A8.06C"/>
    <property type="match status" value="1"/>
</dbReference>
<dbReference type="AlphaFoldDB" id="A0A4Q1QPE4"/>
<dbReference type="GO" id="GO:0016787">
    <property type="term" value="F:hydrolase activity"/>
    <property type="evidence" value="ECO:0007669"/>
    <property type="project" value="UniProtKB-KW"/>
</dbReference>
<dbReference type="InterPro" id="IPR013094">
    <property type="entry name" value="AB_hydrolase_3"/>
</dbReference>
<organism evidence="3 4">
    <name type="scientific">Streptomyces sioyaensis</name>
    <dbReference type="NCBI Taxonomy" id="67364"/>
    <lineage>
        <taxon>Bacteria</taxon>
        <taxon>Bacillati</taxon>
        <taxon>Actinomycetota</taxon>
        <taxon>Actinomycetes</taxon>
        <taxon>Kitasatosporales</taxon>
        <taxon>Streptomycetaceae</taxon>
        <taxon>Streptomyces</taxon>
    </lineage>
</organism>
<name>A0A4Q1QPE4_9ACTN</name>
<dbReference type="Gene3D" id="3.40.50.1820">
    <property type="entry name" value="alpha/beta hydrolase"/>
    <property type="match status" value="1"/>
</dbReference>
<proteinExistence type="predicted"/>
<evidence type="ECO:0000256" key="1">
    <source>
        <dbReference type="ARBA" id="ARBA00022801"/>
    </source>
</evidence>
<evidence type="ECO:0000313" key="3">
    <source>
        <dbReference type="EMBL" id="RXS64847.1"/>
    </source>
</evidence>